<keyword evidence="3" id="KW-1185">Reference proteome</keyword>
<evidence type="ECO:0000313" key="3">
    <source>
        <dbReference type="Proteomes" id="UP001152759"/>
    </source>
</evidence>
<dbReference type="KEGG" id="btab:109038691"/>
<dbReference type="PANTHER" id="PTHR10174">
    <property type="entry name" value="ALPHA-TOCOPHEROL TRANSFER PROTEIN-RELATED"/>
    <property type="match status" value="1"/>
</dbReference>
<sequence>MDDAPTPSAERIREDVQHLKDWISKEPHLPKIEDEKWLQTYLHTNKYSLEKTKRKLENLYTLRTKLPHIYKNRDPTAPEILQAREAVTVAVSDKVTKTGGMIYYYKFGDPDLLNMVDFTKRIFMLTDALLVEYPDLNNFMSFVDCNGIQAQHILKTALGAGPMAEIYDKAYSERVRAIHLINAPATVHLMTDVLKRYFSQKLGDRIYTHKPGSLSFGEEIDMDVLCSDFGGRGSSLSQLEEHTQQLLEKHRKWFMQQDDICSNETLRRKDDSQIEELKGSFRRLEVD</sequence>
<dbReference type="InterPro" id="IPR001251">
    <property type="entry name" value="CRAL-TRIO_dom"/>
</dbReference>
<reference evidence="2" key="1">
    <citation type="submission" date="2021-12" db="EMBL/GenBank/DDBJ databases">
        <authorList>
            <person name="King R."/>
        </authorList>
    </citation>
    <scope>NUCLEOTIDE SEQUENCE</scope>
</reference>
<dbReference type="InterPro" id="IPR036273">
    <property type="entry name" value="CRAL/TRIO_N_dom_sf"/>
</dbReference>
<protein>
    <recommendedName>
        <fullName evidence="1">CRAL-TRIO domain-containing protein</fullName>
    </recommendedName>
</protein>
<name>A0A9P0F6S1_BEMTA</name>
<dbReference type="PANTHER" id="PTHR10174:SF222">
    <property type="entry name" value="GH10083P-RELATED"/>
    <property type="match status" value="1"/>
</dbReference>
<dbReference type="GO" id="GO:1902936">
    <property type="term" value="F:phosphatidylinositol bisphosphate binding"/>
    <property type="evidence" value="ECO:0007669"/>
    <property type="project" value="TreeGrafter"/>
</dbReference>
<dbReference type="EMBL" id="OU963867">
    <property type="protein sequence ID" value="CAH0391436.1"/>
    <property type="molecule type" value="Genomic_DNA"/>
</dbReference>
<dbReference type="CDD" id="cd00170">
    <property type="entry name" value="SEC14"/>
    <property type="match status" value="1"/>
</dbReference>
<dbReference type="Gene3D" id="3.40.525.10">
    <property type="entry name" value="CRAL-TRIO lipid binding domain"/>
    <property type="match status" value="1"/>
</dbReference>
<dbReference type="Proteomes" id="UP001152759">
    <property type="component" value="Chromosome 6"/>
</dbReference>
<accession>A0A9P0F6S1</accession>
<proteinExistence type="predicted"/>
<dbReference type="PROSITE" id="PS50191">
    <property type="entry name" value="CRAL_TRIO"/>
    <property type="match status" value="1"/>
</dbReference>
<dbReference type="Pfam" id="PF00650">
    <property type="entry name" value="CRAL_TRIO"/>
    <property type="match status" value="1"/>
</dbReference>
<feature type="domain" description="CRAL-TRIO" evidence="1">
    <location>
        <begin position="77"/>
        <end position="237"/>
    </location>
</feature>
<dbReference type="GO" id="GO:0016020">
    <property type="term" value="C:membrane"/>
    <property type="evidence" value="ECO:0007669"/>
    <property type="project" value="TreeGrafter"/>
</dbReference>
<evidence type="ECO:0000259" key="1">
    <source>
        <dbReference type="PROSITE" id="PS50191"/>
    </source>
</evidence>
<dbReference type="SUPFAM" id="SSF52087">
    <property type="entry name" value="CRAL/TRIO domain"/>
    <property type="match status" value="1"/>
</dbReference>
<organism evidence="2 3">
    <name type="scientific">Bemisia tabaci</name>
    <name type="common">Sweetpotato whitefly</name>
    <name type="synonym">Aleurodes tabaci</name>
    <dbReference type="NCBI Taxonomy" id="7038"/>
    <lineage>
        <taxon>Eukaryota</taxon>
        <taxon>Metazoa</taxon>
        <taxon>Ecdysozoa</taxon>
        <taxon>Arthropoda</taxon>
        <taxon>Hexapoda</taxon>
        <taxon>Insecta</taxon>
        <taxon>Pterygota</taxon>
        <taxon>Neoptera</taxon>
        <taxon>Paraneoptera</taxon>
        <taxon>Hemiptera</taxon>
        <taxon>Sternorrhyncha</taxon>
        <taxon>Aleyrodoidea</taxon>
        <taxon>Aleyrodidae</taxon>
        <taxon>Aleyrodinae</taxon>
        <taxon>Bemisia</taxon>
    </lineage>
</organism>
<dbReference type="SUPFAM" id="SSF46938">
    <property type="entry name" value="CRAL/TRIO N-terminal domain"/>
    <property type="match status" value="1"/>
</dbReference>
<gene>
    <name evidence="2" type="ORF">BEMITA_LOCUS10053</name>
</gene>
<dbReference type="InterPro" id="IPR036865">
    <property type="entry name" value="CRAL-TRIO_dom_sf"/>
</dbReference>
<dbReference type="PRINTS" id="PR00180">
    <property type="entry name" value="CRETINALDHBP"/>
</dbReference>
<evidence type="ECO:0000313" key="2">
    <source>
        <dbReference type="EMBL" id="CAH0391436.1"/>
    </source>
</evidence>
<dbReference type="AlphaFoldDB" id="A0A9P0F6S1"/>